<dbReference type="InterPro" id="IPR036179">
    <property type="entry name" value="Ig-like_dom_sf"/>
</dbReference>
<proteinExistence type="predicted"/>
<evidence type="ECO:0000313" key="6">
    <source>
        <dbReference type="EMBL" id="KAK2863462.1"/>
    </source>
</evidence>
<dbReference type="AlphaFoldDB" id="A0AA88T599"/>
<evidence type="ECO:0000256" key="1">
    <source>
        <dbReference type="ARBA" id="ARBA00004370"/>
    </source>
</evidence>
<organism evidence="6 7">
    <name type="scientific">Channa striata</name>
    <name type="common">Snakehead murrel</name>
    <name type="synonym">Ophicephalus striatus</name>
    <dbReference type="NCBI Taxonomy" id="64152"/>
    <lineage>
        <taxon>Eukaryota</taxon>
        <taxon>Metazoa</taxon>
        <taxon>Chordata</taxon>
        <taxon>Craniata</taxon>
        <taxon>Vertebrata</taxon>
        <taxon>Euteleostomi</taxon>
        <taxon>Actinopterygii</taxon>
        <taxon>Neopterygii</taxon>
        <taxon>Teleostei</taxon>
        <taxon>Neoteleostei</taxon>
        <taxon>Acanthomorphata</taxon>
        <taxon>Anabantaria</taxon>
        <taxon>Anabantiformes</taxon>
        <taxon>Channoidei</taxon>
        <taxon>Channidae</taxon>
        <taxon>Channa</taxon>
    </lineage>
</organism>
<dbReference type="EMBL" id="JAUPFM010000001">
    <property type="protein sequence ID" value="KAK2863462.1"/>
    <property type="molecule type" value="Genomic_DNA"/>
</dbReference>
<dbReference type="InterPro" id="IPR013783">
    <property type="entry name" value="Ig-like_fold"/>
</dbReference>
<feature type="chain" id="PRO_5041634943" description="Ig-like domain-containing protein" evidence="4">
    <location>
        <begin position="23"/>
        <end position="168"/>
    </location>
</feature>
<name>A0AA88T599_CHASR</name>
<dbReference type="GO" id="GO:0005102">
    <property type="term" value="F:signaling receptor binding"/>
    <property type="evidence" value="ECO:0007669"/>
    <property type="project" value="TreeGrafter"/>
</dbReference>
<dbReference type="PROSITE" id="PS50835">
    <property type="entry name" value="IG_LIKE"/>
    <property type="match status" value="1"/>
</dbReference>
<dbReference type="GO" id="GO:0001817">
    <property type="term" value="P:regulation of cytokine production"/>
    <property type="evidence" value="ECO:0007669"/>
    <property type="project" value="TreeGrafter"/>
</dbReference>
<keyword evidence="2" id="KW-0472">Membrane</keyword>
<protein>
    <recommendedName>
        <fullName evidence="5">Ig-like domain-containing protein</fullName>
    </recommendedName>
</protein>
<dbReference type="InterPro" id="IPR050504">
    <property type="entry name" value="IgSF_BTN/MOG"/>
</dbReference>
<evidence type="ECO:0000313" key="7">
    <source>
        <dbReference type="Proteomes" id="UP001187415"/>
    </source>
</evidence>
<dbReference type="GO" id="GO:0050852">
    <property type="term" value="P:T cell receptor signaling pathway"/>
    <property type="evidence" value="ECO:0007669"/>
    <property type="project" value="TreeGrafter"/>
</dbReference>
<keyword evidence="4" id="KW-0732">Signal</keyword>
<evidence type="ECO:0000256" key="2">
    <source>
        <dbReference type="ARBA" id="ARBA00023136"/>
    </source>
</evidence>
<dbReference type="InterPro" id="IPR013106">
    <property type="entry name" value="Ig_V-set"/>
</dbReference>
<dbReference type="InterPro" id="IPR003599">
    <property type="entry name" value="Ig_sub"/>
</dbReference>
<dbReference type="SUPFAM" id="SSF48726">
    <property type="entry name" value="Immunoglobulin"/>
    <property type="match status" value="1"/>
</dbReference>
<dbReference type="GO" id="GO:0009897">
    <property type="term" value="C:external side of plasma membrane"/>
    <property type="evidence" value="ECO:0007669"/>
    <property type="project" value="TreeGrafter"/>
</dbReference>
<reference evidence="6" key="1">
    <citation type="submission" date="2023-07" db="EMBL/GenBank/DDBJ databases">
        <title>Chromosome-level Genome Assembly of Striped Snakehead (Channa striata).</title>
        <authorList>
            <person name="Liu H."/>
        </authorList>
    </citation>
    <scope>NUCLEOTIDE SEQUENCE</scope>
    <source>
        <strain evidence="6">Gz</strain>
        <tissue evidence="6">Muscle</tissue>
    </source>
</reference>
<comment type="subcellular location">
    <subcellularLocation>
        <location evidence="1">Membrane</location>
    </subcellularLocation>
</comment>
<feature type="domain" description="Ig-like" evidence="5">
    <location>
        <begin position="18"/>
        <end position="132"/>
    </location>
</feature>
<keyword evidence="3" id="KW-0393">Immunoglobulin domain</keyword>
<gene>
    <name evidence="6" type="ORF">Q5P01_002995</name>
</gene>
<sequence>MMSPLKWIFSVCLFICSLKISASEGPENITVKPGENATLICKLMRNIGNFAVEWTRPDLKDEYVILCRDGKCDPENQHLPFRGQVELTDPLIKDGDASLTLKNVTIKDTGIYECYIRIKGNSRKPICTIPLTVTESGGGAGRTVNGGDKLSNGMVASLLSLLLLSRLL</sequence>
<dbReference type="InterPro" id="IPR007110">
    <property type="entry name" value="Ig-like_dom"/>
</dbReference>
<keyword evidence="7" id="KW-1185">Reference proteome</keyword>
<comment type="caution">
    <text evidence="6">The sequence shown here is derived from an EMBL/GenBank/DDBJ whole genome shotgun (WGS) entry which is preliminary data.</text>
</comment>
<dbReference type="PANTHER" id="PTHR24100">
    <property type="entry name" value="BUTYROPHILIN"/>
    <property type="match status" value="1"/>
</dbReference>
<dbReference type="PANTHER" id="PTHR24100:SF151">
    <property type="entry name" value="ICOS LIGAND"/>
    <property type="match status" value="1"/>
</dbReference>
<dbReference type="Gene3D" id="2.60.40.10">
    <property type="entry name" value="Immunoglobulins"/>
    <property type="match status" value="1"/>
</dbReference>
<dbReference type="Pfam" id="PF07686">
    <property type="entry name" value="V-set"/>
    <property type="match status" value="1"/>
</dbReference>
<evidence type="ECO:0000259" key="5">
    <source>
        <dbReference type="PROSITE" id="PS50835"/>
    </source>
</evidence>
<accession>A0AA88T599</accession>
<evidence type="ECO:0000256" key="3">
    <source>
        <dbReference type="ARBA" id="ARBA00023319"/>
    </source>
</evidence>
<feature type="signal peptide" evidence="4">
    <location>
        <begin position="1"/>
        <end position="22"/>
    </location>
</feature>
<dbReference type="Proteomes" id="UP001187415">
    <property type="component" value="Unassembled WGS sequence"/>
</dbReference>
<evidence type="ECO:0000256" key="4">
    <source>
        <dbReference type="SAM" id="SignalP"/>
    </source>
</evidence>
<dbReference type="SMART" id="SM00409">
    <property type="entry name" value="IG"/>
    <property type="match status" value="1"/>
</dbReference>